<sequence>IASTSDWLQLRTLLSVAREANHLDSRIVAAVFKQAAGLFAEVAGCGSQLECSGRLSVGSLDRSRGVIGTSVGGGGGGGGGGGTVDAGGSPLITRSPPVVTTMFGPAEVEAYASFCNGLTAAAMRALRRRRASHREKSAGVGAHAGGGDHAGSGHDVAQIAYGMGMLQLGSRTLYDTVLRVSGEQLLALTAGRTAAAATTAAAAAVLARGGSTASGRASRKERAAATATFVNGGGAASTETAGLLQSRQHSNSMAAQPPPPPKQWTPSDLADLAWGIALSYGGSSAAEAASKATIDTSAAEGGEAAPTSSLPIPDKAWLRALCDASIDSLTTCAPTLMCRLLWSMARLSYVPREEWMRLFLERVRNSLADFESQELCRIAWSLGAMEVVPDKLWMRALVGQLHNRSRDLNPDQLVSLYGALTRLGYAPRPEVGSGFHAAAVRLMPLMSGSQLAALAYYAACFDRWRPSASFLAALARAARPHAASLSPAEASRLLWAWSRSAPQKQQVLAASPSQQELSSQQQPQLQPHLQPRQQGAEGEMLPPKFMDVLLSRVLYGMRTGTTDGNDLSMTLWALAVLRRLPGTEWMAAWWRAAADPRVAASFDDTCVAQSLWAAAQLRMLAGPVEEASVYGTIDRDGGDGGDGESSQPPPQAAAAAAVATMLSRMSGLLRRTSTANLSTTIAALADLQYRPSDAWMTLFAAEARKRLGSETAVNEDHGLMAYGLAVLGWPLEEPWVRELAAGGYRRMTGMSGEALGLLLWGLSQYGWSTDSKRFWDTVFRETGAKWDSCSARSVVLLYCAVADMLPPNTEPPLQWQRQLARSLRLRVPRPPAAALIPAALRAAAGGCLGPSLLCLRGAAAVAASTPGGLHVNLSPAAAAGPSGGQRTRRSALDESLWSSLVYGANLYG</sequence>
<protein>
    <submittedName>
        <fullName evidence="2">Uncharacterized protein</fullName>
    </submittedName>
</protein>
<reference evidence="2 3" key="1">
    <citation type="journal article" date="2023" name="IScience">
        <title>Expanded male sex-determining region conserved during the evolution of homothallism in the green alga Volvox.</title>
        <authorList>
            <person name="Yamamoto K."/>
            <person name="Matsuzaki R."/>
            <person name="Mahakham W."/>
            <person name="Heman W."/>
            <person name="Sekimoto H."/>
            <person name="Kawachi M."/>
            <person name="Minakuchi Y."/>
            <person name="Toyoda A."/>
            <person name="Nozaki H."/>
        </authorList>
    </citation>
    <scope>NUCLEOTIDE SEQUENCE [LARGE SCALE GENOMIC DNA]</scope>
    <source>
        <strain evidence="2 3">NIES-4468</strain>
    </source>
</reference>
<keyword evidence="3" id="KW-1185">Reference proteome</keyword>
<accession>A0ABQ5SLI6</accession>
<feature type="non-terminal residue" evidence="2">
    <location>
        <position position="1"/>
    </location>
</feature>
<gene>
    <name evidence="2" type="ORF">VaNZ11_015881</name>
</gene>
<dbReference type="EMBL" id="BSDZ01000101">
    <property type="protein sequence ID" value="GLI70862.1"/>
    <property type="molecule type" value="Genomic_DNA"/>
</dbReference>
<evidence type="ECO:0000256" key="1">
    <source>
        <dbReference type="SAM" id="MobiDB-lite"/>
    </source>
</evidence>
<organism evidence="2 3">
    <name type="scientific">Volvox africanus</name>
    <dbReference type="NCBI Taxonomy" id="51714"/>
    <lineage>
        <taxon>Eukaryota</taxon>
        <taxon>Viridiplantae</taxon>
        <taxon>Chlorophyta</taxon>
        <taxon>core chlorophytes</taxon>
        <taxon>Chlorophyceae</taxon>
        <taxon>CS clade</taxon>
        <taxon>Chlamydomonadales</taxon>
        <taxon>Volvocaceae</taxon>
        <taxon>Volvox</taxon>
    </lineage>
</organism>
<evidence type="ECO:0000313" key="3">
    <source>
        <dbReference type="Proteomes" id="UP001165090"/>
    </source>
</evidence>
<feature type="region of interest" description="Disordered" evidence="1">
    <location>
        <begin position="507"/>
        <end position="537"/>
    </location>
</feature>
<feature type="non-terminal residue" evidence="2">
    <location>
        <position position="908"/>
    </location>
</feature>
<proteinExistence type="predicted"/>
<feature type="compositionally biased region" description="Low complexity" evidence="1">
    <location>
        <begin position="511"/>
        <end position="534"/>
    </location>
</feature>
<evidence type="ECO:0000313" key="2">
    <source>
        <dbReference type="EMBL" id="GLI70862.1"/>
    </source>
</evidence>
<name>A0ABQ5SLI6_9CHLO</name>
<feature type="compositionally biased region" description="Polar residues" evidence="1">
    <location>
        <begin position="245"/>
        <end position="254"/>
    </location>
</feature>
<dbReference type="Proteomes" id="UP001165090">
    <property type="component" value="Unassembled WGS sequence"/>
</dbReference>
<feature type="region of interest" description="Disordered" evidence="1">
    <location>
        <begin position="631"/>
        <end position="651"/>
    </location>
</feature>
<feature type="compositionally biased region" description="Gly residues" evidence="1">
    <location>
        <begin position="71"/>
        <end position="85"/>
    </location>
</feature>
<feature type="region of interest" description="Disordered" evidence="1">
    <location>
        <begin position="71"/>
        <end position="91"/>
    </location>
</feature>
<comment type="caution">
    <text evidence="2">The sequence shown here is derived from an EMBL/GenBank/DDBJ whole genome shotgun (WGS) entry which is preliminary data.</text>
</comment>
<feature type="region of interest" description="Disordered" evidence="1">
    <location>
        <begin position="245"/>
        <end position="266"/>
    </location>
</feature>